<dbReference type="Gene3D" id="1.25.40.420">
    <property type="match status" value="1"/>
</dbReference>
<protein>
    <recommendedName>
        <fullName evidence="1">BACK domain-containing protein</fullName>
    </recommendedName>
</protein>
<dbReference type="STRING" id="6265.A0A0B2VWQ5"/>
<comment type="caution">
    <text evidence="2">The sequence shown here is derived from an EMBL/GenBank/DDBJ whole genome shotgun (WGS) entry which is preliminary data.</text>
</comment>
<dbReference type="Proteomes" id="UP000031036">
    <property type="component" value="Unassembled WGS sequence"/>
</dbReference>
<dbReference type="OrthoDB" id="5835959at2759"/>
<gene>
    <name evidence="2" type="ORF">Tcan_05107</name>
</gene>
<proteinExistence type="predicted"/>
<dbReference type="Pfam" id="PF07707">
    <property type="entry name" value="BACK"/>
    <property type="match status" value="1"/>
</dbReference>
<evidence type="ECO:0000313" key="3">
    <source>
        <dbReference type="Proteomes" id="UP000031036"/>
    </source>
</evidence>
<feature type="domain" description="BACK" evidence="1">
    <location>
        <begin position="25"/>
        <end position="93"/>
    </location>
</feature>
<dbReference type="AlphaFoldDB" id="A0A0B2VWQ5"/>
<sequence>MLSDDRELLESDIGRRIIDIAVRDYRLIFKTQSFNDIPADIVIRIFDRCDLPVESEFELAQSAIAWVAARPERVRNAYRVFSCIRITNLTAEQHNDMINLINLMPYFTAAVSTLAYHAFNSADAYRVCTIGAHTEPHYKRCGDQMKRSHFTYAHFLVIV</sequence>
<accession>A0A0B2VWQ5</accession>
<evidence type="ECO:0000313" key="2">
    <source>
        <dbReference type="EMBL" id="KHN85395.1"/>
    </source>
</evidence>
<keyword evidence="3" id="KW-1185">Reference proteome</keyword>
<dbReference type="EMBL" id="JPKZ01000798">
    <property type="protein sequence ID" value="KHN85395.1"/>
    <property type="molecule type" value="Genomic_DNA"/>
</dbReference>
<reference evidence="2 3" key="1">
    <citation type="submission" date="2014-11" db="EMBL/GenBank/DDBJ databases">
        <title>Genetic blueprint of the zoonotic pathogen Toxocara canis.</title>
        <authorList>
            <person name="Zhu X.-Q."/>
            <person name="Korhonen P.K."/>
            <person name="Cai H."/>
            <person name="Young N.D."/>
            <person name="Nejsum P."/>
            <person name="von Samson-Himmelstjerna G."/>
            <person name="Boag P.R."/>
            <person name="Tan P."/>
            <person name="Li Q."/>
            <person name="Min J."/>
            <person name="Yang Y."/>
            <person name="Wang X."/>
            <person name="Fang X."/>
            <person name="Hall R.S."/>
            <person name="Hofmann A."/>
            <person name="Sternberg P.W."/>
            <person name="Jex A.R."/>
            <person name="Gasser R.B."/>
        </authorList>
    </citation>
    <scope>NUCLEOTIDE SEQUENCE [LARGE SCALE GENOMIC DNA]</scope>
    <source>
        <strain evidence="2">PN_DK_2014</strain>
    </source>
</reference>
<evidence type="ECO:0000259" key="1">
    <source>
        <dbReference type="Pfam" id="PF07707"/>
    </source>
</evidence>
<dbReference type="InterPro" id="IPR011705">
    <property type="entry name" value="BACK"/>
</dbReference>
<name>A0A0B2VWQ5_TOXCA</name>
<organism evidence="2 3">
    <name type="scientific">Toxocara canis</name>
    <name type="common">Canine roundworm</name>
    <dbReference type="NCBI Taxonomy" id="6265"/>
    <lineage>
        <taxon>Eukaryota</taxon>
        <taxon>Metazoa</taxon>
        <taxon>Ecdysozoa</taxon>
        <taxon>Nematoda</taxon>
        <taxon>Chromadorea</taxon>
        <taxon>Rhabditida</taxon>
        <taxon>Spirurina</taxon>
        <taxon>Ascaridomorpha</taxon>
        <taxon>Ascaridoidea</taxon>
        <taxon>Toxocaridae</taxon>
        <taxon>Toxocara</taxon>
    </lineage>
</organism>